<dbReference type="EMBL" id="FN995097">
    <property type="protein sequence ID" value="CBN87893.1"/>
    <property type="molecule type" value="Genomic_DNA"/>
</dbReference>
<protein>
    <submittedName>
        <fullName evidence="1">Uncharacterized protein</fullName>
    </submittedName>
</protein>
<evidence type="ECO:0000313" key="2">
    <source>
        <dbReference type="Proteomes" id="UP000008723"/>
    </source>
</evidence>
<name>E4ZEV7_NEIL0</name>
<dbReference type="eggNOG" id="ENOG5033EM0">
    <property type="taxonomic scope" value="Bacteria"/>
</dbReference>
<gene>
    <name evidence="1" type="ordered locus">NLA_16880</name>
</gene>
<dbReference type="AlphaFoldDB" id="E4ZEV7"/>
<sequence length="222" mass="25773">MMNQQEYAEYLFKLLGEEPQAADKYNGWEDYFYGLFQGFMPDGEGVAAVFEPLEKGQELLARIMPVYQNTAEHNQEILDGGYIPGYFCPPAQDEAEVRQTGERLLEGLREFARFVEDEELIAALAAIKQIRFGEPAEEFDDTRDLLGEVFGEWQTGNTDDNSPEQVLDEAYYSINCDYYLSAYLQYPLYRNKPDSDFLRPYFDLWKQGYGFTLDKDCLYLCK</sequence>
<evidence type="ECO:0000313" key="1">
    <source>
        <dbReference type="EMBL" id="CBN87893.1"/>
    </source>
</evidence>
<reference evidence="1 2" key="1">
    <citation type="journal article" date="2010" name="BMC Genomics">
        <title>Independent evolution of the core and accessory gene sets in the genus Neisseria: insights gained from the genome of Neisseria lactamica isolate 020-06.</title>
        <authorList>
            <person name="Bennett J.S."/>
            <person name="Bentley S.D."/>
            <person name="Vernikos G.S."/>
            <person name="Quail M.A."/>
            <person name="Cherevach I."/>
            <person name="White B."/>
            <person name="Parkhill J."/>
            <person name="Maiden M.C."/>
        </authorList>
    </citation>
    <scope>NUCLEOTIDE SEQUENCE [LARGE SCALE GENOMIC DNA]</scope>
    <source>
        <strain evidence="1 2">020-06</strain>
    </source>
</reference>
<dbReference type="HOGENOM" id="CLU_1233583_0_0_4"/>
<organism evidence="1 2">
    <name type="scientific">Neisseria lactamica (strain 020-06)</name>
    <dbReference type="NCBI Taxonomy" id="489653"/>
    <lineage>
        <taxon>Bacteria</taxon>
        <taxon>Pseudomonadati</taxon>
        <taxon>Pseudomonadota</taxon>
        <taxon>Betaproteobacteria</taxon>
        <taxon>Neisseriales</taxon>
        <taxon>Neisseriaceae</taxon>
        <taxon>Neisseria</taxon>
    </lineage>
</organism>
<dbReference type="KEGG" id="nla:NLA_16880"/>
<accession>E4ZEV7</accession>
<proteinExistence type="predicted"/>
<dbReference type="Proteomes" id="UP000008723">
    <property type="component" value="Chromosome"/>
</dbReference>